<reference evidence="2 3" key="1">
    <citation type="submission" date="2019-12" db="EMBL/GenBank/DDBJ databases">
        <title>Halocatena pleomorpha gen. nov. sp. nov., an extremely halophilic archaeon of family Halobacteriaceae isolated from saltpan soil.</title>
        <authorList>
            <person name="Pal Y."/>
            <person name="Verma A."/>
            <person name="Krishnamurthi S."/>
            <person name="Kumar P."/>
        </authorList>
    </citation>
    <scope>NUCLEOTIDE SEQUENCE [LARGE SCALE GENOMIC DNA]</scope>
    <source>
        <strain evidence="2 3">JCM 16495</strain>
    </source>
</reference>
<protein>
    <recommendedName>
        <fullName evidence="4">NADH-quinone oxidoreductase subunit J</fullName>
    </recommendedName>
</protein>
<dbReference type="RefSeq" id="WP_158203105.1">
    <property type="nucleotide sequence ID" value="NZ_WSZK01000006.1"/>
</dbReference>
<sequence>MAPLAETLAFALFAFVTVSSALGMVLVRDVWHAALLMGTALLSVAVHYVMLQAEFLAAMQILVYVGGVLILITFAVMLTRESVPEARTDAESDEEVSA</sequence>
<dbReference type="InterPro" id="IPR001457">
    <property type="entry name" value="NADH_UbQ/plastoQ_OxRdtase_su6"/>
</dbReference>
<organism evidence="2 3">
    <name type="scientific">Halomarina oriensis</name>
    <dbReference type="NCBI Taxonomy" id="671145"/>
    <lineage>
        <taxon>Archaea</taxon>
        <taxon>Methanobacteriati</taxon>
        <taxon>Methanobacteriota</taxon>
        <taxon>Stenosarchaea group</taxon>
        <taxon>Halobacteria</taxon>
        <taxon>Halobacteriales</taxon>
        <taxon>Natronomonadaceae</taxon>
        <taxon>Halomarina</taxon>
    </lineage>
</organism>
<evidence type="ECO:0000256" key="1">
    <source>
        <dbReference type="SAM" id="Phobius"/>
    </source>
</evidence>
<keyword evidence="1" id="KW-1133">Transmembrane helix</keyword>
<dbReference type="AlphaFoldDB" id="A0A6B0GHH4"/>
<keyword evidence="1" id="KW-0812">Transmembrane</keyword>
<dbReference type="GO" id="GO:0008137">
    <property type="term" value="F:NADH dehydrogenase (ubiquinone) activity"/>
    <property type="evidence" value="ECO:0007669"/>
    <property type="project" value="InterPro"/>
</dbReference>
<dbReference type="OrthoDB" id="212171at2157"/>
<evidence type="ECO:0000313" key="2">
    <source>
        <dbReference type="EMBL" id="MWG33387.1"/>
    </source>
</evidence>
<dbReference type="EMBL" id="WSZK01000006">
    <property type="protein sequence ID" value="MWG33387.1"/>
    <property type="molecule type" value="Genomic_DNA"/>
</dbReference>
<dbReference type="PANTHER" id="PTHR33269">
    <property type="entry name" value="NADH-UBIQUINONE OXIDOREDUCTASE CHAIN 6"/>
    <property type="match status" value="1"/>
</dbReference>
<keyword evidence="1" id="KW-0472">Membrane</keyword>
<dbReference type="Pfam" id="PF00499">
    <property type="entry name" value="Oxidored_q3"/>
    <property type="match status" value="1"/>
</dbReference>
<evidence type="ECO:0008006" key="4">
    <source>
        <dbReference type="Google" id="ProtNLM"/>
    </source>
</evidence>
<dbReference type="InterPro" id="IPR042106">
    <property type="entry name" value="Nuo/plastoQ_OxRdtase_6_NuoJ"/>
</dbReference>
<dbReference type="PANTHER" id="PTHR33269:SF17">
    <property type="entry name" value="NADH-UBIQUINONE OXIDOREDUCTASE CHAIN 6"/>
    <property type="match status" value="1"/>
</dbReference>
<comment type="caution">
    <text evidence="2">The sequence shown here is derived from an EMBL/GenBank/DDBJ whole genome shotgun (WGS) entry which is preliminary data.</text>
</comment>
<gene>
    <name evidence="2" type="ORF">GQS65_02590</name>
</gene>
<proteinExistence type="predicted"/>
<keyword evidence="3" id="KW-1185">Reference proteome</keyword>
<evidence type="ECO:0000313" key="3">
    <source>
        <dbReference type="Proteomes" id="UP000451471"/>
    </source>
</evidence>
<accession>A0A6B0GHH4</accession>
<dbReference type="Proteomes" id="UP000451471">
    <property type="component" value="Unassembled WGS sequence"/>
</dbReference>
<dbReference type="NCBIfam" id="NF005024">
    <property type="entry name" value="PRK06433.1-4"/>
    <property type="match status" value="1"/>
</dbReference>
<name>A0A6B0GHH4_9EURY</name>
<feature type="transmembrane region" description="Helical" evidence="1">
    <location>
        <begin position="30"/>
        <end position="49"/>
    </location>
</feature>
<feature type="transmembrane region" description="Helical" evidence="1">
    <location>
        <begin position="61"/>
        <end position="79"/>
    </location>
</feature>
<dbReference type="Gene3D" id="1.20.120.1200">
    <property type="entry name" value="NADH-ubiquinone/plastoquinone oxidoreductase chain 6, subunit NuoJ"/>
    <property type="match status" value="1"/>
</dbReference>